<keyword evidence="5 8" id="KW-0418">Kinase</keyword>
<keyword evidence="6 8" id="KW-0067">ATP-binding</keyword>
<dbReference type="PANTHER" id="PTHR21064">
    <property type="entry name" value="AMINOGLYCOSIDE PHOSPHOTRANSFERASE DOMAIN-CONTAINING PROTEIN-RELATED"/>
    <property type="match status" value="1"/>
</dbReference>
<comment type="similarity">
    <text evidence="7 8">Belongs to the pseudomonas-type ThrB family.</text>
</comment>
<dbReference type="CDD" id="cd05153">
    <property type="entry name" value="HomoserineK_II"/>
    <property type="match status" value="1"/>
</dbReference>
<organism evidence="11 12">
    <name type="scientific">Pseudothauera nasutitermitis</name>
    <dbReference type="NCBI Taxonomy" id="2565930"/>
    <lineage>
        <taxon>Bacteria</taxon>
        <taxon>Pseudomonadati</taxon>
        <taxon>Pseudomonadota</taxon>
        <taxon>Betaproteobacteria</taxon>
        <taxon>Rhodocyclales</taxon>
        <taxon>Zoogloeaceae</taxon>
        <taxon>Pseudothauera</taxon>
    </lineage>
</organism>
<reference evidence="11 12" key="1">
    <citation type="submission" date="2019-04" db="EMBL/GenBank/DDBJ databases">
        <title>Azoarcus nasutitermitis sp. nov. isolated from termite nest.</title>
        <authorList>
            <person name="Lin S.-Y."/>
            <person name="Hameed A."/>
            <person name="Hsu Y.-H."/>
            <person name="Young C.-C."/>
        </authorList>
    </citation>
    <scope>NUCLEOTIDE SEQUENCE [LARGE SCALE GENOMIC DNA]</scope>
    <source>
        <strain evidence="11 12">CC-YHH838</strain>
    </source>
</reference>
<dbReference type="GO" id="GO:0005524">
    <property type="term" value="F:ATP binding"/>
    <property type="evidence" value="ECO:0007669"/>
    <property type="project" value="UniProtKB-KW"/>
</dbReference>
<dbReference type="InterPro" id="IPR002575">
    <property type="entry name" value="Aminoglycoside_PTrfase"/>
</dbReference>
<evidence type="ECO:0000313" key="12">
    <source>
        <dbReference type="Proteomes" id="UP000308430"/>
    </source>
</evidence>
<dbReference type="HAMAP" id="MF_00301">
    <property type="entry name" value="Homoser_kinase_2"/>
    <property type="match status" value="1"/>
</dbReference>
<dbReference type="InterPro" id="IPR005280">
    <property type="entry name" value="Homoserine_kinase_II"/>
</dbReference>
<comment type="caution">
    <text evidence="11">The sequence shown here is derived from an EMBL/GenBank/DDBJ whole genome shotgun (WGS) entry which is preliminary data.</text>
</comment>
<keyword evidence="4 8" id="KW-0547">Nucleotide-binding</keyword>
<sequence length="316" mass="34693">MSVFTPVTPEALADWLRRYAIGRLTDLQGIPAGVQNSNFFVTTTLGRYVLTLFETIPRAELPFYLHLTAHLARHGLPVPAPIADRDNEYLGTLSGKPAALVARLSGQSDMAPGPQRCARVGAMLAGLHLAGLSYGRRQDNPRGAAWRSATAAQVRPFLPAAEQALLDAELAFQAAVRIDELPRGVIHADLFRDNILWDGEHIGGVIDFYFAGRDALLFDVAVTVNDWCCTADGELEPARYHALLDAYHAERPFTPAERAAWPAMLRAAALRFWMSRAADFHLPRAGEMVLVKNPDEYRDILRLRAQGVPPLPGDPA</sequence>
<evidence type="ECO:0000256" key="8">
    <source>
        <dbReference type="HAMAP-Rule" id="MF_00301"/>
    </source>
</evidence>
<name>A0A4S4AUB1_9RHOO</name>
<keyword evidence="2 8" id="KW-0808">Transferase</keyword>
<gene>
    <name evidence="8" type="primary">thrB</name>
    <name evidence="11" type="ORF">E6C76_17815</name>
</gene>
<dbReference type="Gene3D" id="3.90.1200.10">
    <property type="match status" value="1"/>
</dbReference>
<dbReference type="NCBIfam" id="TIGR00938">
    <property type="entry name" value="thrB_alt"/>
    <property type="match status" value="1"/>
</dbReference>
<evidence type="ECO:0000256" key="6">
    <source>
        <dbReference type="ARBA" id="ARBA00022840"/>
    </source>
</evidence>
<evidence type="ECO:0000256" key="1">
    <source>
        <dbReference type="ARBA" id="ARBA00022605"/>
    </source>
</evidence>
<dbReference type="GO" id="GO:0009088">
    <property type="term" value="P:threonine biosynthetic process"/>
    <property type="evidence" value="ECO:0007669"/>
    <property type="project" value="UniProtKB-UniRule"/>
</dbReference>
<evidence type="ECO:0000313" key="11">
    <source>
        <dbReference type="EMBL" id="THF63106.1"/>
    </source>
</evidence>
<dbReference type="GO" id="GO:0004413">
    <property type="term" value="F:homoserine kinase activity"/>
    <property type="evidence" value="ECO:0007669"/>
    <property type="project" value="UniProtKB-UniRule"/>
</dbReference>
<evidence type="ECO:0000256" key="5">
    <source>
        <dbReference type="ARBA" id="ARBA00022777"/>
    </source>
</evidence>
<dbReference type="OrthoDB" id="9777460at2"/>
<dbReference type="AlphaFoldDB" id="A0A4S4AUB1"/>
<comment type="pathway">
    <text evidence="8">Amino-acid biosynthesis; L-threonine biosynthesis; L-threonine from L-aspartate: step 4/5.</text>
</comment>
<dbReference type="Pfam" id="PF01636">
    <property type="entry name" value="APH"/>
    <property type="match status" value="1"/>
</dbReference>
<dbReference type="PANTHER" id="PTHR21064:SF6">
    <property type="entry name" value="AMINOGLYCOSIDE PHOSPHOTRANSFERASE DOMAIN-CONTAINING PROTEIN"/>
    <property type="match status" value="1"/>
</dbReference>
<evidence type="ECO:0000256" key="2">
    <source>
        <dbReference type="ARBA" id="ARBA00022679"/>
    </source>
</evidence>
<feature type="domain" description="Aminoglycoside phosphotransferase" evidence="10">
    <location>
        <begin position="27"/>
        <end position="253"/>
    </location>
</feature>
<dbReference type="UniPathway" id="UPA00050">
    <property type="reaction ID" value="UER00064"/>
</dbReference>
<keyword evidence="1 8" id="KW-0028">Amino-acid biosynthesis</keyword>
<dbReference type="EMBL" id="SSOC01000006">
    <property type="protein sequence ID" value="THF63106.1"/>
    <property type="molecule type" value="Genomic_DNA"/>
</dbReference>
<proteinExistence type="inferred from homology"/>
<evidence type="ECO:0000259" key="10">
    <source>
        <dbReference type="Pfam" id="PF01636"/>
    </source>
</evidence>
<dbReference type="NCBIfam" id="NF003558">
    <property type="entry name" value="PRK05231.1"/>
    <property type="match status" value="1"/>
</dbReference>
<dbReference type="InterPro" id="IPR011009">
    <property type="entry name" value="Kinase-like_dom_sf"/>
</dbReference>
<keyword evidence="3 8" id="KW-0791">Threonine biosynthesis</keyword>
<dbReference type="RefSeq" id="WP_136349586.1">
    <property type="nucleotide sequence ID" value="NZ_SSOC01000006.1"/>
</dbReference>
<evidence type="ECO:0000256" key="9">
    <source>
        <dbReference type="NCBIfam" id="TIGR00938"/>
    </source>
</evidence>
<dbReference type="EC" id="2.7.1.39" evidence="8 9"/>
<accession>A0A4S4AUB1</accession>
<dbReference type="SUPFAM" id="SSF56112">
    <property type="entry name" value="Protein kinase-like (PK-like)"/>
    <property type="match status" value="1"/>
</dbReference>
<keyword evidence="12" id="KW-1185">Reference proteome</keyword>
<evidence type="ECO:0000256" key="3">
    <source>
        <dbReference type="ARBA" id="ARBA00022697"/>
    </source>
</evidence>
<dbReference type="Gene3D" id="3.30.200.20">
    <property type="entry name" value="Phosphorylase Kinase, domain 1"/>
    <property type="match status" value="1"/>
</dbReference>
<dbReference type="InterPro" id="IPR050249">
    <property type="entry name" value="Pseudomonas-type_ThrB"/>
</dbReference>
<evidence type="ECO:0000256" key="7">
    <source>
        <dbReference type="ARBA" id="ARBA00038240"/>
    </source>
</evidence>
<protein>
    <recommendedName>
        <fullName evidence="8 9">Homoserine kinase</fullName>
        <shortName evidence="8">HK</shortName>
        <shortName evidence="8">HSK</shortName>
        <ecNumber evidence="8 9">2.7.1.39</ecNumber>
    </recommendedName>
</protein>
<evidence type="ECO:0000256" key="4">
    <source>
        <dbReference type="ARBA" id="ARBA00022741"/>
    </source>
</evidence>
<comment type="catalytic activity">
    <reaction evidence="8">
        <text>L-homoserine + ATP = O-phospho-L-homoserine + ADP + H(+)</text>
        <dbReference type="Rhea" id="RHEA:13985"/>
        <dbReference type="ChEBI" id="CHEBI:15378"/>
        <dbReference type="ChEBI" id="CHEBI:30616"/>
        <dbReference type="ChEBI" id="CHEBI:57476"/>
        <dbReference type="ChEBI" id="CHEBI:57590"/>
        <dbReference type="ChEBI" id="CHEBI:456216"/>
        <dbReference type="EC" id="2.7.1.39"/>
    </reaction>
</comment>
<dbReference type="Proteomes" id="UP000308430">
    <property type="component" value="Unassembled WGS sequence"/>
</dbReference>